<name>A0A511N1F1_DEIC1</name>
<protein>
    <submittedName>
        <fullName evidence="2">Uncharacterized protein</fullName>
    </submittedName>
</protein>
<evidence type="ECO:0000256" key="1">
    <source>
        <dbReference type="SAM" id="MobiDB-lite"/>
    </source>
</evidence>
<feature type="region of interest" description="Disordered" evidence="1">
    <location>
        <begin position="1"/>
        <end position="62"/>
    </location>
</feature>
<reference evidence="2 3" key="1">
    <citation type="submission" date="2019-07" db="EMBL/GenBank/DDBJ databases">
        <title>Whole genome shotgun sequence of Deinococcus cellulosilyticus NBRC 106333.</title>
        <authorList>
            <person name="Hosoyama A."/>
            <person name="Uohara A."/>
            <person name="Ohji S."/>
            <person name="Ichikawa N."/>
        </authorList>
    </citation>
    <scope>NUCLEOTIDE SEQUENCE [LARGE SCALE GENOMIC DNA]</scope>
    <source>
        <strain evidence="2 3">NBRC 106333</strain>
    </source>
</reference>
<dbReference type="EMBL" id="BJXB01000009">
    <property type="protein sequence ID" value="GEM46694.1"/>
    <property type="molecule type" value="Genomic_DNA"/>
</dbReference>
<gene>
    <name evidence="2" type="ORF">DC3_23290</name>
</gene>
<evidence type="ECO:0000313" key="2">
    <source>
        <dbReference type="EMBL" id="GEM46694.1"/>
    </source>
</evidence>
<accession>A0A511N1F1</accession>
<keyword evidence="3" id="KW-1185">Reference proteome</keyword>
<comment type="caution">
    <text evidence="2">The sequence shown here is derived from an EMBL/GenBank/DDBJ whole genome shotgun (WGS) entry which is preliminary data.</text>
</comment>
<organism evidence="2 3">
    <name type="scientific">Deinococcus cellulosilyticus (strain DSM 18568 / NBRC 106333 / KACC 11606 / 5516J-15)</name>
    <dbReference type="NCBI Taxonomy" id="1223518"/>
    <lineage>
        <taxon>Bacteria</taxon>
        <taxon>Thermotogati</taxon>
        <taxon>Deinococcota</taxon>
        <taxon>Deinococci</taxon>
        <taxon>Deinococcales</taxon>
        <taxon>Deinococcaceae</taxon>
        <taxon>Deinococcus</taxon>
    </lineage>
</organism>
<sequence length="62" mass="6659">MPRTTEHKQDTPSRSAALRLSQGACPSSQTLDLQGERDGVTRTGKVHPTQNARMDGAKGTQP</sequence>
<dbReference type="AlphaFoldDB" id="A0A511N1F1"/>
<evidence type="ECO:0000313" key="3">
    <source>
        <dbReference type="Proteomes" id="UP000321306"/>
    </source>
</evidence>
<dbReference type="Proteomes" id="UP000321306">
    <property type="component" value="Unassembled WGS sequence"/>
</dbReference>
<feature type="compositionally biased region" description="Basic and acidic residues" evidence="1">
    <location>
        <begin position="1"/>
        <end position="11"/>
    </location>
</feature>
<proteinExistence type="predicted"/>